<reference evidence="5" key="1">
    <citation type="submission" date="2011-06" db="EMBL/GenBank/DDBJ databases">
        <authorList>
            <consortium name="US DOE Joint Genome Institute (JGI-PGF)"/>
            <person name="Lucas S."/>
            <person name="Han J."/>
            <person name="Lapidus A."/>
            <person name="Cheng J.-F."/>
            <person name="Goodwin L."/>
            <person name="Pitluck S."/>
            <person name="Peters L."/>
            <person name="Land M.L."/>
            <person name="Hauser L."/>
            <person name="Vogl K."/>
            <person name="Liu Z."/>
            <person name="Overmann J."/>
            <person name="Frigaard N.-U."/>
            <person name="Bryant D.A."/>
            <person name="Woyke T.J."/>
        </authorList>
    </citation>
    <scope>NUCLEOTIDE SEQUENCE [LARGE SCALE GENOMIC DNA]</scope>
    <source>
        <strain evidence="5">970</strain>
    </source>
</reference>
<evidence type="ECO:0000256" key="1">
    <source>
        <dbReference type="PIRSR" id="PIRSR037031-50"/>
    </source>
</evidence>
<sequence>MHEIKVLGSGCRNCEITAKLIATAAEQAGVVIDLTKVTDITEIMGFGVLATPGVVIDGQLVHSGSVPGPDQVRGWFRQETVA</sequence>
<gene>
    <name evidence="4" type="ORF">Thi970DRAFT_00917</name>
</gene>
<dbReference type="InterPro" id="IPR012336">
    <property type="entry name" value="Thioredoxin-like_fold"/>
</dbReference>
<dbReference type="RefSeq" id="WP_009147346.1">
    <property type="nucleotide sequence ID" value="NZ_CP121471.1"/>
</dbReference>
<organism evidence="4 5">
    <name type="scientific">Thiorhodovibrio frisius</name>
    <dbReference type="NCBI Taxonomy" id="631362"/>
    <lineage>
        <taxon>Bacteria</taxon>
        <taxon>Pseudomonadati</taxon>
        <taxon>Pseudomonadota</taxon>
        <taxon>Gammaproteobacteria</taxon>
        <taxon>Chromatiales</taxon>
        <taxon>Chromatiaceae</taxon>
        <taxon>Thiorhodovibrio</taxon>
    </lineage>
</organism>
<dbReference type="SUPFAM" id="SSF52833">
    <property type="entry name" value="Thioredoxin-like"/>
    <property type="match status" value="1"/>
</dbReference>
<reference evidence="4 5" key="2">
    <citation type="submission" date="2011-11" db="EMBL/GenBank/DDBJ databases">
        <authorList>
            <consortium name="US DOE Joint Genome Institute"/>
            <person name="Lucas S."/>
            <person name="Han J."/>
            <person name="Lapidus A."/>
            <person name="Cheng J.-F."/>
            <person name="Goodwin L."/>
            <person name="Pitluck S."/>
            <person name="Peters L."/>
            <person name="Ovchinnikova G."/>
            <person name="Zhang X."/>
            <person name="Detter J.C."/>
            <person name="Han C."/>
            <person name="Tapia R."/>
            <person name="Land M."/>
            <person name="Hauser L."/>
            <person name="Kyrpides N."/>
            <person name="Ivanova N."/>
            <person name="Pagani I."/>
            <person name="Vogl K."/>
            <person name="Liu Z."/>
            <person name="Overmann J."/>
            <person name="Frigaard N.-U."/>
            <person name="Bryant D."/>
            <person name="Woyke T."/>
        </authorList>
    </citation>
    <scope>NUCLEOTIDE SEQUENCE [LARGE SCALE GENOMIC DNA]</scope>
    <source>
        <strain evidence="4 5">970</strain>
    </source>
</reference>
<keyword evidence="2" id="KW-1015">Disulfide bond</keyword>
<dbReference type="PIRSF" id="PIRSF037031">
    <property type="entry name" value="Redox_disulphide_2"/>
    <property type="match status" value="1"/>
</dbReference>
<accession>H8YXT5</accession>
<dbReference type="EMBL" id="JH603168">
    <property type="protein sequence ID" value="EIC23261.1"/>
    <property type="molecule type" value="Genomic_DNA"/>
</dbReference>
<keyword evidence="5" id="KW-1185">Reference proteome</keyword>
<keyword evidence="2" id="KW-0676">Redox-active center</keyword>
<feature type="disulfide bond" description="Redox-active" evidence="2">
    <location>
        <begin position="11"/>
        <end position="14"/>
    </location>
</feature>
<dbReference type="InterPro" id="IPR036249">
    <property type="entry name" value="Thioredoxin-like_sf"/>
</dbReference>
<dbReference type="Gene3D" id="3.40.30.10">
    <property type="entry name" value="Glutaredoxin"/>
    <property type="match status" value="1"/>
</dbReference>
<dbReference type="PANTHER" id="PTHR36450">
    <property type="entry name" value="THIOREDOXIN"/>
    <property type="match status" value="1"/>
</dbReference>
<dbReference type="PANTHER" id="PTHR36450:SF1">
    <property type="entry name" value="THIOREDOXIN"/>
    <property type="match status" value="1"/>
</dbReference>
<dbReference type="eggNOG" id="COG0526">
    <property type="taxonomic scope" value="Bacteria"/>
</dbReference>
<evidence type="ECO:0000313" key="5">
    <source>
        <dbReference type="Proteomes" id="UP000002964"/>
    </source>
</evidence>
<dbReference type="HOGENOM" id="CLU_090389_18_1_6"/>
<dbReference type="STRING" id="631362.Thi970DRAFT_00917"/>
<protein>
    <recommendedName>
        <fullName evidence="3">Thioredoxin-like fold domain-containing protein</fullName>
    </recommendedName>
</protein>
<feature type="active site" description="Nucleophile" evidence="1">
    <location>
        <position position="14"/>
    </location>
</feature>
<evidence type="ECO:0000259" key="3">
    <source>
        <dbReference type="Pfam" id="PF13192"/>
    </source>
</evidence>
<evidence type="ECO:0000313" key="4">
    <source>
        <dbReference type="EMBL" id="EIC23261.1"/>
    </source>
</evidence>
<feature type="active site" description="Nucleophile" evidence="1">
    <location>
        <position position="11"/>
    </location>
</feature>
<dbReference type="NCBIfam" id="TIGR00412">
    <property type="entry name" value="redox_disulf_2"/>
    <property type="match status" value="1"/>
</dbReference>
<name>H8YXT5_9GAMM</name>
<dbReference type="InterPro" id="IPR005243">
    <property type="entry name" value="THIRX-like_proc"/>
</dbReference>
<proteinExistence type="predicted"/>
<evidence type="ECO:0000256" key="2">
    <source>
        <dbReference type="PIRSR" id="PIRSR037031-51"/>
    </source>
</evidence>
<dbReference type="AlphaFoldDB" id="H8YXT5"/>
<feature type="domain" description="Thioredoxin-like fold" evidence="3">
    <location>
        <begin position="3"/>
        <end position="76"/>
    </location>
</feature>
<dbReference type="Pfam" id="PF13192">
    <property type="entry name" value="Thioredoxin_3"/>
    <property type="match status" value="1"/>
</dbReference>
<dbReference type="OrthoDB" id="9800630at2"/>
<dbReference type="Proteomes" id="UP000002964">
    <property type="component" value="Unassembled WGS sequence"/>
</dbReference>